<dbReference type="InterPro" id="IPR032508">
    <property type="entry name" value="FecR_C"/>
</dbReference>
<feature type="transmembrane region" description="Helical" evidence="1">
    <location>
        <begin position="70"/>
        <end position="90"/>
    </location>
</feature>
<dbReference type="Pfam" id="PF16344">
    <property type="entry name" value="FecR_C"/>
    <property type="match status" value="1"/>
</dbReference>
<sequence>MDKDQFKELAGKYAKGTCSAEEKKAVEAFFEQMQHKEVYLHNDPARRDKILKGIYSHINSTRRKTGFAKMLKIAAAIVLLLGAGLFTALYNNKVPMVKQFAARGEKKEVTLKDGSVIVLNSGSSITYPEVFGNTRNVTLTGEAYFKVFRNPSKPFIVSTHNATIKVLGTSFNINSFKQHTTHVSVLTGKVEVSAPSGQKVILVKNQQAAYTDNNGFIRTGADSNEGIAWTRNIIALNNATLAETAKILENWYDAEIELQGAGLGSLTITGKFKDEKLDSVLESIAYVKHLEVTYVTPKKIIIRKKAT</sequence>
<comment type="caution">
    <text evidence="4">The sequence shown here is derived from an EMBL/GenBank/DDBJ whole genome shotgun (WGS) entry which is preliminary data.</text>
</comment>
<feature type="domain" description="FecR protein" evidence="2">
    <location>
        <begin position="102"/>
        <end position="191"/>
    </location>
</feature>
<reference evidence="4 5" key="1">
    <citation type="submission" date="2024-06" db="EMBL/GenBank/DDBJ databases">
        <authorList>
            <person name="Kaempfer P."/>
            <person name="Viver T."/>
        </authorList>
    </citation>
    <scope>NUCLEOTIDE SEQUENCE [LARGE SCALE GENOMIC DNA]</scope>
    <source>
        <strain evidence="4 5">ST-119</strain>
    </source>
</reference>
<dbReference type="Pfam" id="PF04773">
    <property type="entry name" value="FecR"/>
    <property type="match status" value="1"/>
</dbReference>
<evidence type="ECO:0000259" key="3">
    <source>
        <dbReference type="Pfam" id="PF16344"/>
    </source>
</evidence>
<evidence type="ECO:0000256" key="1">
    <source>
        <dbReference type="SAM" id="Phobius"/>
    </source>
</evidence>
<gene>
    <name evidence="4" type="ORF">ABS766_14595</name>
</gene>
<dbReference type="PIRSF" id="PIRSF018266">
    <property type="entry name" value="FecR"/>
    <property type="match status" value="1"/>
</dbReference>
<feature type="domain" description="Protein FecR C-terminal" evidence="3">
    <location>
        <begin position="235"/>
        <end position="302"/>
    </location>
</feature>
<evidence type="ECO:0000259" key="2">
    <source>
        <dbReference type="Pfam" id="PF04773"/>
    </source>
</evidence>
<organism evidence="4 5">
    <name type="scientific">Flavobacterium rhizosphaerae</name>
    <dbReference type="NCBI Taxonomy" id="3163298"/>
    <lineage>
        <taxon>Bacteria</taxon>
        <taxon>Pseudomonadati</taxon>
        <taxon>Bacteroidota</taxon>
        <taxon>Flavobacteriia</taxon>
        <taxon>Flavobacteriales</taxon>
        <taxon>Flavobacteriaceae</taxon>
        <taxon>Flavobacterium</taxon>
    </lineage>
</organism>
<dbReference type="RefSeq" id="WP_408085931.1">
    <property type="nucleotide sequence ID" value="NZ_JBELPZ010000020.1"/>
</dbReference>
<dbReference type="PANTHER" id="PTHR30273:SF2">
    <property type="entry name" value="PROTEIN FECR"/>
    <property type="match status" value="1"/>
</dbReference>
<name>A0ABW8YZA3_9FLAO</name>
<keyword evidence="1" id="KW-0812">Transmembrane</keyword>
<evidence type="ECO:0000313" key="4">
    <source>
        <dbReference type="EMBL" id="MFL9845649.1"/>
    </source>
</evidence>
<protein>
    <submittedName>
        <fullName evidence="4">FecR domain-containing protein</fullName>
    </submittedName>
</protein>
<evidence type="ECO:0000313" key="5">
    <source>
        <dbReference type="Proteomes" id="UP001629156"/>
    </source>
</evidence>
<dbReference type="Proteomes" id="UP001629156">
    <property type="component" value="Unassembled WGS sequence"/>
</dbReference>
<dbReference type="Gene3D" id="3.55.50.30">
    <property type="match status" value="1"/>
</dbReference>
<keyword evidence="5" id="KW-1185">Reference proteome</keyword>
<accession>A0ABW8YZA3</accession>
<keyword evidence="1" id="KW-1133">Transmembrane helix</keyword>
<keyword evidence="1" id="KW-0472">Membrane</keyword>
<dbReference type="InterPro" id="IPR006860">
    <property type="entry name" value="FecR"/>
</dbReference>
<proteinExistence type="predicted"/>
<dbReference type="PANTHER" id="PTHR30273">
    <property type="entry name" value="PERIPLASMIC SIGNAL SENSOR AND SIGMA FACTOR ACTIVATOR FECR-RELATED"/>
    <property type="match status" value="1"/>
</dbReference>
<dbReference type="Gene3D" id="2.60.120.1440">
    <property type="match status" value="1"/>
</dbReference>
<dbReference type="EMBL" id="JBELPZ010000020">
    <property type="protein sequence ID" value="MFL9845649.1"/>
    <property type="molecule type" value="Genomic_DNA"/>
</dbReference>
<dbReference type="InterPro" id="IPR012373">
    <property type="entry name" value="Ferrdict_sens_TM"/>
</dbReference>